<dbReference type="PANTHER" id="PTHR35192">
    <property type="entry name" value="PROTEIN, PUTATIVE-RELATED"/>
    <property type="match status" value="1"/>
</dbReference>
<evidence type="ECO:0000313" key="3">
    <source>
        <dbReference type="EMBL" id="ODN84919.1"/>
    </source>
</evidence>
<name>A0A1E3I8E5_9TREE</name>
<dbReference type="InterPro" id="IPR048661">
    <property type="entry name" value="CPL1-like"/>
</dbReference>
<evidence type="ECO:0000313" key="4">
    <source>
        <dbReference type="Proteomes" id="UP000094065"/>
    </source>
</evidence>
<gene>
    <name evidence="3" type="ORF">L202_00769</name>
</gene>
<feature type="chain" id="PRO_5009129614" description="Protein CPL1-like domain-containing protein" evidence="1">
    <location>
        <begin position="21"/>
        <end position="299"/>
    </location>
</feature>
<feature type="signal peptide" evidence="1">
    <location>
        <begin position="1"/>
        <end position="20"/>
    </location>
</feature>
<accession>A0A1E3I8E5</accession>
<proteinExistence type="predicted"/>
<dbReference type="Pfam" id="PF21671">
    <property type="entry name" value="CPL1-like"/>
    <property type="match status" value="1"/>
</dbReference>
<dbReference type="EMBL" id="AWGJ01000001">
    <property type="protein sequence ID" value="ODN84919.1"/>
    <property type="molecule type" value="Genomic_DNA"/>
</dbReference>
<protein>
    <recommendedName>
        <fullName evidence="2">Protein CPL1-like domain-containing protein</fullName>
    </recommendedName>
</protein>
<keyword evidence="4" id="KW-1185">Reference proteome</keyword>
<evidence type="ECO:0000259" key="2">
    <source>
        <dbReference type="Pfam" id="PF21671"/>
    </source>
</evidence>
<evidence type="ECO:0000256" key="1">
    <source>
        <dbReference type="SAM" id="SignalP"/>
    </source>
</evidence>
<keyword evidence="1" id="KW-0732">Signal</keyword>
<organism evidence="3 4">
    <name type="scientific">Cryptococcus amylolentus CBS 6039</name>
    <dbReference type="NCBI Taxonomy" id="1295533"/>
    <lineage>
        <taxon>Eukaryota</taxon>
        <taxon>Fungi</taxon>
        <taxon>Dikarya</taxon>
        <taxon>Basidiomycota</taxon>
        <taxon>Agaricomycotina</taxon>
        <taxon>Tremellomycetes</taxon>
        <taxon>Tremellales</taxon>
        <taxon>Cryptococcaceae</taxon>
        <taxon>Cryptococcus</taxon>
    </lineage>
</organism>
<dbReference type="AlphaFoldDB" id="A0A1E3I8E5"/>
<dbReference type="RefSeq" id="XP_018998722.1">
    <property type="nucleotide sequence ID" value="XM_019134017.1"/>
</dbReference>
<dbReference type="GeneID" id="30152078"/>
<reference evidence="3 4" key="1">
    <citation type="submission" date="2016-06" db="EMBL/GenBank/DDBJ databases">
        <title>Evolution of pathogenesis and genome organization in the Tremellales.</title>
        <authorList>
            <person name="Cuomo C."/>
            <person name="Litvintseva A."/>
            <person name="Heitman J."/>
            <person name="Chen Y."/>
            <person name="Sun S."/>
            <person name="Springer D."/>
            <person name="Dromer F."/>
            <person name="Young S."/>
            <person name="Zeng Q."/>
            <person name="Chapman S."/>
            <person name="Gujja S."/>
            <person name="Saif S."/>
            <person name="Birren B."/>
        </authorList>
    </citation>
    <scope>NUCLEOTIDE SEQUENCE [LARGE SCALE GENOMIC DNA]</scope>
    <source>
        <strain evidence="3 4">CBS 6039</strain>
    </source>
</reference>
<dbReference type="PANTHER" id="PTHR35192:SF2">
    <property type="entry name" value="APPLE DOMAIN-CONTAINING PROTEIN"/>
    <property type="match status" value="1"/>
</dbReference>
<comment type="caution">
    <text evidence="3">The sequence shown here is derived from an EMBL/GenBank/DDBJ whole genome shotgun (WGS) entry which is preliminary data.</text>
</comment>
<dbReference type="InterPro" id="IPR038955">
    <property type="entry name" value="PriA/CPL1_fungi"/>
</dbReference>
<sequence length="299" mass="32363">MLTTHLVLVLSVLLLPASLARPTPPRPASRPDRRDGRERDIFDNSWFACPDASNTQTFYKIERWGLKRECFCPGQYQFYNSFTRQCHCAEPFTPSYSLNNELQCSADQPPLLDDSQAPEAALVFESSPVEDQDLAIPQHDAPTPSPVLKRPIAGAVVGKGRLFGGTRGGGRGSMRETSGWRVEGGAEEMDEDVREMAGKTVCDFGEKLCKVGGGYSCLDVMNGLSSCGGCPGEQGTVDCTSLSGVSDVQCHAGTCQVDSCKSGYQLEYDPYPDAPSTSSCVSTSSKSKMPWFSDVKQAL</sequence>
<feature type="domain" description="Protein CPL1-like" evidence="2">
    <location>
        <begin position="215"/>
        <end position="268"/>
    </location>
</feature>
<dbReference type="STRING" id="1295533.A0A1E3I8E5"/>
<dbReference type="OrthoDB" id="439917at2759"/>
<dbReference type="Proteomes" id="UP000094065">
    <property type="component" value="Unassembled WGS sequence"/>
</dbReference>